<name>A0A9Q1G932_SYNKA</name>
<dbReference type="Proteomes" id="UP001152622">
    <property type="component" value="Chromosome 2"/>
</dbReference>
<comment type="caution">
    <text evidence="2">The sequence shown here is derived from an EMBL/GenBank/DDBJ whole genome shotgun (WGS) entry which is preliminary data.</text>
</comment>
<keyword evidence="3" id="KW-1185">Reference proteome</keyword>
<evidence type="ECO:0000313" key="3">
    <source>
        <dbReference type="Proteomes" id="UP001152622"/>
    </source>
</evidence>
<organism evidence="2 3">
    <name type="scientific">Synaphobranchus kaupii</name>
    <name type="common">Kaup's arrowtooth eel</name>
    <dbReference type="NCBI Taxonomy" id="118154"/>
    <lineage>
        <taxon>Eukaryota</taxon>
        <taxon>Metazoa</taxon>
        <taxon>Chordata</taxon>
        <taxon>Craniata</taxon>
        <taxon>Vertebrata</taxon>
        <taxon>Euteleostomi</taxon>
        <taxon>Actinopterygii</taxon>
        <taxon>Neopterygii</taxon>
        <taxon>Teleostei</taxon>
        <taxon>Anguilliformes</taxon>
        <taxon>Synaphobranchidae</taxon>
        <taxon>Synaphobranchus</taxon>
    </lineage>
</organism>
<dbReference type="EMBL" id="JAINUF010000002">
    <property type="protein sequence ID" value="KAJ8376910.1"/>
    <property type="molecule type" value="Genomic_DNA"/>
</dbReference>
<accession>A0A9Q1G932</accession>
<proteinExistence type="predicted"/>
<feature type="region of interest" description="Disordered" evidence="1">
    <location>
        <begin position="1"/>
        <end position="31"/>
    </location>
</feature>
<evidence type="ECO:0000313" key="2">
    <source>
        <dbReference type="EMBL" id="KAJ8376910.1"/>
    </source>
</evidence>
<sequence>MSEPKHTQAVSVAGRRQIAPALTPSPPRKVSRRPWKCQFCAHSSSSSSSIDAHDPQLPASIKSAVRAVHCGKTEGWLELWLLALVSSDRCGCLRVLAEHVWGSSIQSLINGSPVQALGHLAGVEMVAGSHSSSTEWKCLSPSIRRRCPWRAAVR</sequence>
<dbReference type="AlphaFoldDB" id="A0A9Q1G932"/>
<protein>
    <submittedName>
        <fullName evidence="2">Uncharacterized protein</fullName>
    </submittedName>
</protein>
<reference evidence="2" key="1">
    <citation type="journal article" date="2023" name="Science">
        <title>Genome structures resolve the early diversification of teleost fishes.</title>
        <authorList>
            <person name="Parey E."/>
            <person name="Louis A."/>
            <person name="Montfort J."/>
            <person name="Bouchez O."/>
            <person name="Roques C."/>
            <person name="Iampietro C."/>
            <person name="Lluch J."/>
            <person name="Castinel A."/>
            <person name="Donnadieu C."/>
            <person name="Desvignes T."/>
            <person name="Floi Bucao C."/>
            <person name="Jouanno E."/>
            <person name="Wen M."/>
            <person name="Mejri S."/>
            <person name="Dirks R."/>
            <person name="Jansen H."/>
            <person name="Henkel C."/>
            <person name="Chen W.J."/>
            <person name="Zahm M."/>
            <person name="Cabau C."/>
            <person name="Klopp C."/>
            <person name="Thompson A.W."/>
            <person name="Robinson-Rechavi M."/>
            <person name="Braasch I."/>
            <person name="Lecointre G."/>
            <person name="Bobe J."/>
            <person name="Postlethwait J.H."/>
            <person name="Berthelot C."/>
            <person name="Roest Crollius H."/>
            <person name="Guiguen Y."/>
        </authorList>
    </citation>
    <scope>NUCLEOTIDE SEQUENCE</scope>
    <source>
        <strain evidence="2">WJC10195</strain>
    </source>
</reference>
<gene>
    <name evidence="2" type="ORF">SKAU_G00074900</name>
</gene>
<evidence type="ECO:0000256" key="1">
    <source>
        <dbReference type="SAM" id="MobiDB-lite"/>
    </source>
</evidence>